<keyword evidence="5" id="KW-0378">Hydrolase</keyword>
<dbReference type="PROSITE" id="PS00708">
    <property type="entry name" value="PRO_ENDOPEP_SER"/>
    <property type="match status" value="1"/>
</dbReference>
<dbReference type="InterPro" id="IPR002471">
    <property type="entry name" value="Pept_S9_AS"/>
</dbReference>
<protein>
    <recommendedName>
        <fullName evidence="3">prolyl oligopeptidase</fullName>
        <ecNumber evidence="3">3.4.21.26</ecNumber>
    </recommendedName>
</protein>
<dbReference type="Gene3D" id="3.40.50.1820">
    <property type="entry name" value="alpha/beta hydrolase"/>
    <property type="match status" value="1"/>
</dbReference>
<dbReference type="SUPFAM" id="SSF53474">
    <property type="entry name" value="alpha/beta-Hydrolases"/>
    <property type="match status" value="1"/>
</dbReference>
<dbReference type="InterPro" id="IPR023302">
    <property type="entry name" value="Pept_S9A_N"/>
</dbReference>
<dbReference type="InterPro" id="IPR002470">
    <property type="entry name" value="Peptidase_S9A"/>
</dbReference>
<dbReference type="GO" id="GO:0006508">
    <property type="term" value="P:proteolysis"/>
    <property type="evidence" value="ECO:0007669"/>
    <property type="project" value="UniProtKB-KW"/>
</dbReference>
<evidence type="ECO:0000259" key="8">
    <source>
        <dbReference type="Pfam" id="PF00326"/>
    </source>
</evidence>
<dbReference type="EMBL" id="FPAT01000003">
    <property type="protein sequence ID" value="SFT53908.1"/>
    <property type="molecule type" value="Genomic_DNA"/>
</dbReference>
<name>A0A1I6YUD4_9ACTN</name>
<proteinExistence type="inferred from homology"/>
<feature type="region of interest" description="Disordered" evidence="7">
    <location>
        <begin position="1"/>
        <end position="33"/>
    </location>
</feature>
<dbReference type="Proteomes" id="UP000199165">
    <property type="component" value="Unassembled WGS sequence"/>
</dbReference>
<reference evidence="11" key="1">
    <citation type="submission" date="2016-10" db="EMBL/GenBank/DDBJ databases">
        <authorList>
            <person name="Varghese N."/>
            <person name="Submissions S."/>
        </authorList>
    </citation>
    <scope>NUCLEOTIDE SEQUENCE [LARGE SCALE GENOMIC DNA]</scope>
    <source>
        <strain evidence="11">DSM 45501</strain>
    </source>
</reference>
<dbReference type="Gene3D" id="2.130.10.120">
    <property type="entry name" value="Prolyl oligopeptidase, N-terminal domain"/>
    <property type="match status" value="1"/>
</dbReference>
<dbReference type="InterPro" id="IPR029058">
    <property type="entry name" value="AB_hydrolase_fold"/>
</dbReference>
<evidence type="ECO:0000256" key="3">
    <source>
        <dbReference type="ARBA" id="ARBA00011897"/>
    </source>
</evidence>
<dbReference type="Pfam" id="PF02897">
    <property type="entry name" value="Peptidase_S9_N"/>
    <property type="match status" value="1"/>
</dbReference>
<dbReference type="GO" id="GO:0004252">
    <property type="term" value="F:serine-type endopeptidase activity"/>
    <property type="evidence" value="ECO:0007669"/>
    <property type="project" value="UniProtKB-EC"/>
</dbReference>
<dbReference type="PANTHER" id="PTHR42881">
    <property type="entry name" value="PROLYL ENDOPEPTIDASE"/>
    <property type="match status" value="1"/>
</dbReference>
<dbReference type="Pfam" id="PF00326">
    <property type="entry name" value="Peptidase_S9"/>
    <property type="match status" value="1"/>
</dbReference>
<evidence type="ECO:0000259" key="9">
    <source>
        <dbReference type="Pfam" id="PF02897"/>
    </source>
</evidence>
<evidence type="ECO:0000256" key="2">
    <source>
        <dbReference type="ARBA" id="ARBA00005228"/>
    </source>
</evidence>
<dbReference type="GO" id="GO:0005829">
    <property type="term" value="C:cytosol"/>
    <property type="evidence" value="ECO:0007669"/>
    <property type="project" value="TreeGrafter"/>
</dbReference>
<evidence type="ECO:0000256" key="7">
    <source>
        <dbReference type="SAM" id="MobiDB-lite"/>
    </source>
</evidence>
<dbReference type="PANTHER" id="PTHR42881:SF2">
    <property type="entry name" value="PROLYL ENDOPEPTIDASE"/>
    <property type="match status" value="1"/>
</dbReference>
<evidence type="ECO:0000256" key="6">
    <source>
        <dbReference type="ARBA" id="ARBA00022825"/>
    </source>
</evidence>
<dbReference type="EC" id="3.4.21.26" evidence="3"/>
<dbReference type="GO" id="GO:0070012">
    <property type="term" value="F:oligopeptidase activity"/>
    <property type="evidence" value="ECO:0007669"/>
    <property type="project" value="TreeGrafter"/>
</dbReference>
<dbReference type="SUPFAM" id="SSF50993">
    <property type="entry name" value="Peptidase/esterase 'gauge' domain"/>
    <property type="match status" value="1"/>
</dbReference>
<accession>A0A1I6YUD4</accession>
<keyword evidence="6" id="KW-0720">Serine protease</keyword>
<keyword evidence="4" id="KW-0645">Protease</keyword>
<evidence type="ECO:0000256" key="1">
    <source>
        <dbReference type="ARBA" id="ARBA00001070"/>
    </source>
</evidence>
<evidence type="ECO:0000256" key="4">
    <source>
        <dbReference type="ARBA" id="ARBA00022670"/>
    </source>
</evidence>
<dbReference type="STRING" id="995060.SAMN04487904_103212"/>
<keyword evidence="11" id="KW-1185">Reference proteome</keyword>
<feature type="domain" description="Peptidase S9A N-terminal" evidence="9">
    <location>
        <begin position="125"/>
        <end position="541"/>
    </location>
</feature>
<organism evidence="10 11">
    <name type="scientific">Actinopolyspora righensis</name>
    <dbReference type="NCBI Taxonomy" id="995060"/>
    <lineage>
        <taxon>Bacteria</taxon>
        <taxon>Bacillati</taxon>
        <taxon>Actinomycetota</taxon>
        <taxon>Actinomycetes</taxon>
        <taxon>Actinopolysporales</taxon>
        <taxon>Actinopolysporaceae</taxon>
        <taxon>Actinopolyspora</taxon>
        <taxon>Actinopolyspora alba group</taxon>
    </lineage>
</organism>
<feature type="domain" description="Peptidase S9 prolyl oligopeptidase catalytic" evidence="8">
    <location>
        <begin position="605"/>
        <end position="814"/>
    </location>
</feature>
<evidence type="ECO:0000313" key="11">
    <source>
        <dbReference type="Proteomes" id="UP000199165"/>
    </source>
</evidence>
<sequence length="818" mass="91304">MTPLTSGRTRGGAGRRRLRSAARDRFSVGHSTTSTVYVHQSNTEPARNARVIRAARPTGYRKFDDEKATRSEMYGYPWRRGHSDHSEPIDSARHRPPVSCERTNVFDTRIVQGVNEVQSLPESYPNAHRTDTMETPHGLEVRDPYRWLEDPSDPACEAWSREQDRLTDAWLRGLPRREEIAERLSALLRTGSVSAPVWRNGRSFFTRRESDQEFPVLFVREPSGTVRQLLDVTELDPSGLTTLDRWTPSPEGDRLAYQVSSGGDEESLLHVLDVTTGELLEGPIDRCRYSSVAWLPGGAEFYYVRRIAPELVPEDERQFHRRVWLHRVGSDPDEDVLVHGEQLHHTYFYSVSLSPDGSWLLVHGSPGTARRDSLWIADLRNGERVPELRRVLDDEQGVRASARVEPDGWMYIRTTLDAPRGRLCVADPDRPDPTDWTELIPEDPESVLETSRWLDSTGSDPRLAVLRTAHAVSELTLHDAGTGELRRAVPLPGTGQVTTVNTVDTRTTTGRDRIWLGWTDFATPPCVYSYSVATDETEAVEHAPGQEAVPEITSTQLSYSSADGTTVRMFVLAPATPPPGPLPTLLTGYGGFALSREPAYTPNALAWVAAGGVWALPSLRGGAEEGEQWHRAGMRENKQRVFDDFHAAAEHLIERGWTTSDQLAISGGSNGGLLVGAALTQRPELYRAVVCSAPLLDMVRYEKFLLGRLWSEEYGSAENPEELEWLLSYSPYHNIDEATEYPAVLLSVFESDSRVDPMHARKMCAALQHATSSPPDKRPVLLRRETEVGHSARSVSRSVGMATDHFAFLAEATGLIRK</sequence>
<comment type="similarity">
    <text evidence="2">Belongs to the peptidase S9A family.</text>
</comment>
<dbReference type="AlphaFoldDB" id="A0A1I6YUD4"/>
<evidence type="ECO:0000313" key="10">
    <source>
        <dbReference type="EMBL" id="SFT53908.1"/>
    </source>
</evidence>
<gene>
    <name evidence="10" type="ORF">SAMN04487904_103212</name>
</gene>
<dbReference type="InterPro" id="IPR051167">
    <property type="entry name" value="Prolyl_oligopep/macrocyclase"/>
</dbReference>
<dbReference type="InterPro" id="IPR001375">
    <property type="entry name" value="Peptidase_S9_cat"/>
</dbReference>
<evidence type="ECO:0000256" key="5">
    <source>
        <dbReference type="ARBA" id="ARBA00022801"/>
    </source>
</evidence>
<comment type="catalytic activity">
    <reaction evidence="1">
        <text>Hydrolysis of Pro-|-Xaa &gt;&gt; Ala-|-Xaa in oligopeptides.</text>
        <dbReference type="EC" id="3.4.21.26"/>
    </reaction>
</comment>
<dbReference type="PRINTS" id="PR00862">
    <property type="entry name" value="PROLIGOPTASE"/>
</dbReference>